<name>A0A0E0FIF9_ORYNI</name>
<proteinExistence type="predicted"/>
<accession>A0A0E0FIF9</accession>
<evidence type="ECO:0000313" key="2">
    <source>
        <dbReference type="Proteomes" id="UP000006591"/>
    </source>
</evidence>
<dbReference type="EnsemblPlants" id="ONIVA01G09340.1">
    <property type="protein sequence ID" value="ONIVA01G09340.1"/>
    <property type="gene ID" value="ONIVA01G09340"/>
</dbReference>
<dbReference type="AlphaFoldDB" id="A0A0E0FIF9"/>
<sequence>MPQPPSAPTPRCPRCRSIVHAPPPPLPILRPSAAVAASTAVRVSLLFLRCRGGSWPDPLLMAGRSEEYTGFHITR</sequence>
<organism evidence="1">
    <name type="scientific">Oryza nivara</name>
    <name type="common">Indian wild rice</name>
    <name type="synonym">Oryza sativa f. spontanea</name>
    <dbReference type="NCBI Taxonomy" id="4536"/>
    <lineage>
        <taxon>Eukaryota</taxon>
        <taxon>Viridiplantae</taxon>
        <taxon>Streptophyta</taxon>
        <taxon>Embryophyta</taxon>
        <taxon>Tracheophyta</taxon>
        <taxon>Spermatophyta</taxon>
        <taxon>Magnoliopsida</taxon>
        <taxon>Liliopsida</taxon>
        <taxon>Poales</taxon>
        <taxon>Poaceae</taxon>
        <taxon>BOP clade</taxon>
        <taxon>Oryzoideae</taxon>
        <taxon>Oryzeae</taxon>
        <taxon>Oryzinae</taxon>
        <taxon>Oryza</taxon>
    </lineage>
</organism>
<dbReference type="HOGENOM" id="CLU_2675271_0_0_1"/>
<keyword evidence="2" id="KW-1185">Reference proteome</keyword>
<reference evidence="1" key="1">
    <citation type="submission" date="2015-04" db="UniProtKB">
        <authorList>
            <consortium name="EnsemblPlants"/>
        </authorList>
    </citation>
    <scope>IDENTIFICATION</scope>
    <source>
        <strain evidence="1">SL10</strain>
    </source>
</reference>
<protein>
    <submittedName>
        <fullName evidence="1">Uncharacterized protein</fullName>
    </submittedName>
</protein>
<evidence type="ECO:0000313" key="1">
    <source>
        <dbReference type="EnsemblPlants" id="ONIVA01G09340.1"/>
    </source>
</evidence>
<reference evidence="1" key="2">
    <citation type="submission" date="2018-04" db="EMBL/GenBank/DDBJ databases">
        <title>OnivRS2 (Oryza nivara Reference Sequence Version 2).</title>
        <authorList>
            <person name="Zhang J."/>
            <person name="Kudrna D."/>
            <person name="Lee S."/>
            <person name="Talag J."/>
            <person name="Rajasekar S."/>
            <person name="Welchert J."/>
            <person name="Hsing Y.-I."/>
            <person name="Wing R.A."/>
        </authorList>
    </citation>
    <scope>NUCLEOTIDE SEQUENCE [LARGE SCALE GENOMIC DNA]</scope>
</reference>
<dbReference type="Gramene" id="ONIVA01G09340.1">
    <property type="protein sequence ID" value="ONIVA01G09340.1"/>
    <property type="gene ID" value="ONIVA01G09340"/>
</dbReference>
<dbReference type="Proteomes" id="UP000006591">
    <property type="component" value="Chromosome 1"/>
</dbReference>